<dbReference type="Proteomes" id="UP001391051">
    <property type="component" value="Unassembled WGS sequence"/>
</dbReference>
<evidence type="ECO:0000259" key="5">
    <source>
        <dbReference type="PROSITE" id="PS51192"/>
    </source>
</evidence>
<feature type="compositionally biased region" description="Basic residues" evidence="4">
    <location>
        <begin position="1"/>
        <end position="10"/>
    </location>
</feature>
<protein>
    <submittedName>
        <fullName evidence="6">SNF2 family N-terminal domain-containing protein</fullName>
    </submittedName>
</protein>
<feature type="compositionally biased region" description="Polar residues" evidence="4">
    <location>
        <begin position="41"/>
        <end position="59"/>
    </location>
</feature>
<reference evidence="6 7" key="1">
    <citation type="submission" date="2023-01" db="EMBL/GenBank/DDBJ databases">
        <title>Analysis of 21 Apiospora genomes using comparative genomics revels a genus with tremendous synthesis potential of carbohydrate active enzymes and secondary metabolites.</title>
        <authorList>
            <person name="Sorensen T."/>
        </authorList>
    </citation>
    <scope>NUCLEOTIDE SEQUENCE [LARGE SCALE GENOMIC DNA]</scope>
    <source>
        <strain evidence="6 7">CBS 24483</strain>
    </source>
</reference>
<dbReference type="InterPro" id="IPR038718">
    <property type="entry name" value="SNF2-like_sf"/>
</dbReference>
<proteinExistence type="predicted"/>
<dbReference type="CDD" id="cd18793">
    <property type="entry name" value="SF2_C_SNF"/>
    <property type="match status" value="1"/>
</dbReference>
<keyword evidence="1" id="KW-0547">Nucleotide-binding</keyword>
<name>A0ABR1QLN6_9PEZI</name>
<comment type="caution">
    <text evidence="6">The sequence shown here is derived from an EMBL/GenBank/DDBJ whole genome shotgun (WGS) entry which is preliminary data.</text>
</comment>
<dbReference type="GeneID" id="92073406"/>
<feature type="domain" description="Helicase ATP-binding" evidence="5">
    <location>
        <begin position="125"/>
        <end position="278"/>
    </location>
</feature>
<dbReference type="InterPro" id="IPR049730">
    <property type="entry name" value="SNF2/RAD54-like_C"/>
</dbReference>
<dbReference type="Gene3D" id="3.40.50.10810">
    <property type="entry name" value="Tandem AAA-ATPase domain"/>
    <property type="match status" value="1"/>
</dbReference>
<organism evidence="6 7">
    <name type="scientific">Apiospora aurea</name>
    <dbReference type="NCBI Taxonomy" id="335848"/>
    <lineage>
        <taxon>Eukaryota</taxon>
        <taxon>Fungi</taxon>
        <taxon>Dikarya</taxon>
        <taxon>Ascomycota</taxon>
        <taxon>Pezizomycotina</taxon>
        <taxon>Sordariomycetes</taxon>
        <taxon>Xylariomycetidae</taxon>
        <taxon>Amphisphaeriales</taxon>
        <taxon>Apiosporaceae</taxon>
        <taxon>Apiospora</taxon>
    </lineage>
</organism>
<evidence type="ECO:0000313" key="7">
    <source>
        <dbReference type="Proteomes" id="UP001391051"/>
    </source>
</evidence>
<evidence type="ECO:0000256" key="2">
    <source>
        <dbReference type="ARBA" id="ARBA00022801"/>
    </source>
</evidence>
<dbReference type="InterPro" id="IPR001650">
    <property type="entry name" value="Helicase_C-like"/>
</dbReference>
<dbReference type="PANTHER" id="PTHR45626">
    <property type="entry name" value="TRANSCRIPTION TERMINATION FACTOR 2-RELATED"/>
    <property type="match status" value="1"/>
</dbReference>
<keyword evidence="2" id="KW-0378">Hydrolase</keyword>
<dbReference type="Gene3D" id="3.40.50.300">
    <property type="entry name" value="P-loop containing nucleotide triphosphate hydrolases"/>
    <property type="match status" value="1"/>
</dbReference>
<dbReference type="InterPro" id="IPR050628">
    <property type="entry name" value="SNF2_RAD54_helicase_TF"/>
</dbReference>
<evidence type="ECO:0000256" key="1">
    <source>
        <dbReference type="ARBA" id="ARBA00022741"/>
    </source>
</evidence>
<dbReference type="InterPro" id="IPR014001">
    <property type="entry name" value="Helicase_ATP-bd"/>
</dbReference>
<dbReference type="PROSITE" id="PS51192">
    <property type="entry name" value="HELICASE_ATP_BIND_1"/>
    <property type="match status" value="1"/>
</dbReference>
<dbReference type="InterPro" id="IPR027417">
    <property type="entry name" value="P-loop_NTPase"/>
</dbReference>
<dbReference type="Pfam" id="PF00271">
    <property type="entry name" value="Helicase_C"/>
    <property type="match status" value="1"/>
</dbReference>
<evidence type="ECO:0000313" key="6">
    <source>
        <dbReference type="EMBL" id="KAK7959268.1"/>
    </source>
</evidence>
<dbReference type="RefSeq" id="XP_066702971.1">
    <property type="nucleotide sequence ID" value="XM_066840344.1"/>
</dbReference>
<dbReference type="EMBL" id="JAQQWE010000003">
    <property type="protein sequence ID" value="KAK7959268.1"/>
    <property type="molecule type" value="Genomic_DNA"/>
</dbReference>
<accession>A0ABR1QLN6</accession>
<feature type="region of interest" description="Disordered" evidence="4">
    <location>
        <begin position="1"/>
        <end position="71"/>
    </location>
</feature>
<keyword evidence="7" id="KW-1185">Reference proteome</keyword>
<gene>
    <name evidence="6" type="ORF">PG986_004122</name>
</gene>
<evidence type="ECO:0000256" key="3">
    <source>
        <dbReference type="ARBA" id="ARBA00022840"/>
    </source>
</evidence>
<dbReference type="SUPFAM" id="SSF52540">
    <property type="entry name" value="P-loop containing nucleoside triphosphate hydrolases"/>
    <property type="match status" value="2"/>
</dbReference>
<evidence type="ECO:0000256" key="4">
    <source>
        <dbReference type="SAM" id="MobiDB-lite"/>
    </source>
</evidence>
<keyword evidence="3" id="KW-0067">ATP-binding</keyword>
<dbReference type="InterPro" id="IPR000330">
    <property type="entry name" value="SNF2_N"/>
</dbReference>
<sequence>MLPSSKRKAPIKTEGDDGNNEPSTPSRVPKKLDKGKHRQEVASSSQARSMAAGSSSTSAIDLDPDNEGLRGMKKLEDFPIDKEQVDNQLNVIGVEGRTMWREQVFTNGDKTVTRYCNVFTKHKQKDRPDVVRGGILAFEMGLGKTVISLSLVPSDKAAATAGSTVRPTLVVAPASLLNQWQSQASDHVATLPGTDDLALKIRMYREANGCRDPDVIKQDDITLGRIVLDEANASKGSTTGKYKAVTSLKGDRRWAVTATPVNNGSADMASLFGFLCTPPFETRKQWMELLVTPIKNGSESGLTVQPTTYFQANTALSTEEEAIYRTKDVDFRRSVGRSNTKVNHILTMIHDLRYCLALGVINSNVANRHVVDIAKQDELYSHGLVPSQPTQWVINSFLEMTENHDNELHLTCTTCQNPIDFSCEPLKDQGEGDVIACRVLSTKGKHPKDQCSMCHGEQKEVGGVTRVQAVVKSLWSIHRVDALVHDLQLREKLTEANPHERPYKSIVFSQWSKPLVLVTQQLERHGIKHILMTGGSSHKKRKAILDTFNNDPSVHVLVCTTGVAGHGLDSPSRTQST</sequence>
<dbReference type="Pfam" id="PF00176">
    <property type="entry name" value="SNF2-rel_dom"/>
    <property type="match status" value="2"/>
</dbReference>